<dbReference type="InterPro" id="IPR006315">
    <property type="entry name" value="OM_autotransptr_brl_dom"/>
</dbReference>
<keyword evidence="2 5" id="KW-0732">Signal</keyword>
<dbReference type="EMBL" id="JAEPRQ010000001">
    <property type="protein sequence ID" value="MBK4214393.1"/>
    <property type="molecule type" value="Genomic_DNA"/>
</dbReference>
<dbReference type="InterPro" id="IPR051692">
    <property type="entry name" value="OMP-like"/>
</dbReference>
<dbReference type="NCBIfam" id="TIGR01414">
    <property type="entry name" value="autotrans_barl"/>
    <property type="match status" value="1"/>
</dbReference>
<dbReference type="AlphaFoldDB" id="A0A934SH42"/>
<dbReference type="GO" id="GO:0019867">
    <property type="term" value="C:outer membrane"/>
    <property type="evidence" value="ECO:0007669"/>
    <property type="project" value="InterPro"/>
</dbReference>
<sequence>MRVRTLFAASTAAILGVAGGAVAGGYTAPVEQPLVVAPPAPVETYNWTGGYVGLGLGGVFASDDRVGIATPAGNVIASPGSVDLSGMTYGIHAGYRWQFEMRGRQLVWGPELSYEASNADDSFDTGSASATSELDNLLSLRFRTGILNAAQNTMFYGTIGAARGEFNYKVSGAGMNYDDSFKDTALTVGLGVERKLNERVSLFGEWEYRHFDKKELVDANGFSTEATPEHHSLRVGVNFSF</sequence>
<feature type="chain" id="PRO_5038108852" evidence="5">
    <location>
        <begin position="24"/>
        <end position="241"/>
    </location>
</feature>
<dbReference type="Proteomes" id="UP000640485">
    <property type="component" value="Unassembled WGS sequence"/>
</dbReference>
<name>A0A934SH42_9RHOB</name>
<feature type="signal peptide" evidence="5">
    <location>
        <begin position="1"/>
        <end position="23"/>
    </location>
</feature>
<dbReference type="RefSeq" id="WP_200682989.1">
    <property type="nucleotide sequence ID" value="NZ_JAEPRQ010000001.1"/>
</dbReference>
<gene>
    <name evidence="7" type="ORF">JJJ17_00490</name>
</gene>
<dbReference type="InterPro" id="IPR011250">
    <property type="entry name" value="OMP/PagP_B-barrel"/>
</dbReference>
<accession>A0A934SH42</accession>
<keyword evidence="3" id="KW-0472">Membrane</keyword>
<comment type="caution">
    <text evidence="7">The sequence shown here is derived from an EMBL/GenBank/DDBJ whole genome shotgun (WGS) entry which is preliminary data.</text>
</comment>
<proteinExistence type="inferred from homology"/>
<dbReference type="Pfam" id="PF13505">
    <property type="entry name" value="OMP_b-brl"/>
    <property type="match status" value="1"/>
</dbReference>
<dbReference type="PANTHER" id="PTHR34001">
    <property type="entry name" value="BLL7405 PROTEIN"/>
    <property type="match status" value="1"/>
</dbReference>
<protein>
    <submittedName>
        <fullName evidence="7">Porin family protein</fullName>
    </submittedName>
</protein>
<evidence type="ECO:0000313" key="8">
    <source>
        <dbReference type="Proteomes" id="UP000640485"/>
    </source>
</evidence>
<dbReference type="SUPFAM" id="SSF56925">
    <property type="entry name" value="OMPA-like"/>
    <property type="match status" value="1"/>
</dbReference>
<reference evidence="7" key="1">
    <citation type="submission" date="2021-01" db="EMBL/GenBank/DDBJ databases">
        <title>Paracoccus amoyensis sp. nov., isolated from the surface seawater along the coast of Xiamen Island, China.</title>
        <authorList>
            <person name="Lyu L."/>
        </authorList>
    </citation>
    <scope>NUCLEOTIDE SEQUENCE</scope>
    <source>
        <strain evidence="7">MJ17</strain>
    </source>
</reference>
<evidence type="ECO:0000256" key="4">
    <source>
        <dbReference type="ARBA" id="ARBA00038306"/>
    </source>
</evidence>
<comment type="similarity">
    <text evidence="4">Belongs to the Omp25/RopB family.</text>
</comment>
<evidence type="ECO:0000256" key="5">
    <source>
        <dbReference type="SAM" id="SignalP"/>
    </source>
</evidence>
<feature type="domain" description="Outer membrane protein beta-barrel" evidence="6">
    <location>
        <begin position="42"/>
        <end position="241"/>
    </location>
</feature>
<dbReference type="InterPro" id="IPR027385">
    <property type="entry name" value="Beta-barrel_OMP"/>
</dbReference>
<comment type="subcellular location">
    <subcellularLocation>
        <location evidence="1">Membrane</location>
    </subcellularLocation>
</comment>
<evidence type="ECO:0000256" key="2">
    <source>
        <dbReference type="ARBA" id="ARBA00022729"/>
    </source>
</evidence>
<keyword evidence="8" id="KW-1185">Reference proteome</keyword>
<evidence type="ECO:0000256" key="3">
    <source>
        <dbReference type="ARBA" id="ARBA00023136"/>
    </source>
</evidence>
<evidence type="ECO:0000256" key="1">
    <source>
        <dbReference type="ARBA" id="ARBA00004370"/>
    </source>
</evidence>
<organism evidence="7 8">
    <name type="scientific">Paracoccus caeni</name>
    <dbReference type="NCBI Taxonomy" id="657651"/>
    <lineage>
        <taxon>Bacteria</taxon>
        <taxon>Pseudomonadati</taxon>
        <taxon>Pseudomonadota</taxon>
        <taxon>Alphaproteobacteria</taxon>
        <taxon>Rhodobacterales</taxon>
        <taxon>Paracoccaceae</taxon>
        <taxon>Paracoccus</taxon>
    </lineage>
</organism>
<dbReference type="PANTHER" id="PTHR34001:SF3">
    <property type="entry name" value="BLL7405 PROTEIN"/>
    <property type="match status" value="1"/>
</dbReference>
<evidence type="ECO:0000259" key="6">
    <source>
        <dbReference type="Pfam" id="PF13505"/>
    </source>
</evidence>
<dbReference type="Gene3D" id="2.40.160.20">
    <property type="match status" value="1"/>
</dbReference>
<evidence type="ECO:0000313" key="7">
    <source>
        <dbReference type="EMBL" id="MBK4214393.1"/>
    </source>
</evidence>